<organism evidence="2 3">
    <name type="scientific">Ralstonia phage phiITL-1</name>
    <dbReference type="NCBI Taxonomy" id="1597967"/>
    <lineage>
        <taxon>Viruses</taxon>
        <taxon>Duplodnaviria</taxon>
        <taxon>Heunggongvirae</taxon>
        <taxon>Uroviricota</taxon>
        <taxon>Caudoviricetes</taxon>
        <taxon>Autographivirales</taxon>
        <taxon>Autotranscriptaviridae</taxon>
        <taxon>Serkorvirus</taxon>
        <taxon>Serkorvirus ITL1</taxon>
    </lineage>
</organism>
<keyword evidence="3" id="KW-1185">Reference proteome</keyword>
<reference evidence="2 3" key="1">
    <citation type="submission" date="2015-01" db="EMBL/GenBank/DDBJ databases">
        <title>Genomic characterization of bacteriophage ITL-1, lytic for Rasltonia solanacearum.</title>
        <authorList>
            <person name="Hernandez-Romano J."/>
            <person name="Martinez-Barnetche J."/>
            <person name="Tellez-Sosa J.M."/>
            <person name="Gomez-Barreto R.E."/>
            <person name="Teran-Leon I."/>
            <person name="Serrano-Plancarte R."/>
            <person name="Zavala-Padilla G."/>
            <person name="Estrada-Carrillo M."/>
        </authorList>
    </citation>
    <scope>NUCLEOTIDE SEQUENCE [LARGE SCALE GENOMIC DNA]</scope>
</reference>
<evidence type="ECO:0000313" key="2">
    <source>
        <dbReference type="EMBL" id="AJT60788.1"/>
    </source>
</evidence>
<name>A0A0U1ZCL5_9CAUD</name>
<proteinExistence type="predicted"/>
<sequence length="728" mass="79565">MAGSANSAYMMWRQFSPSPRVSKGTEAPGYRAQRVEQTVDMRGRNTAAILADFANNASQTFNTVQKVMGDNADTKVQDWMKDKTVEQYRAEMKAGNVPFQDDPVAMSVLHNKAAYTAALQVEQEVEEQITQGKFKTFDEADEFRIKALNTARGKYAEQFNLTADNPAFKAGFDRDQDKRREVLLKLQTDVTNKRLQQEGMTVAATDLIAPLPEILSSYGPEGAAKYIMQTTSMHDKTGLARTDADRLTLIGKAVDSLSASKGGADVLEQLGGQTINYGGKDVLLRDLMGGGKFDLAVIQARQAENARDGDRFVKQEADYSAWMSNKDDTAAQKHIETLLRESRGVRTPEVNRATEVLGFIKKKQEFEAQQAREQYAIQLEKQGRIQGAVRTLSGVLSGTITGGVSADPDGLGLKDREELVAAEKMIVDGLPEGAQRDTAILKLAGTVPNGYAFKAVKGIVEGAERDWEVMLSQIASGKADVKVPPSVARVQALAQIDPTAAYAVNNGKKPGFMTAIEAGARIGVTPAEVAVSENAWKQLPEKERNTRTQALSKSLTGMQLPLTQRNVDTLKTFAGHYMAMGLSADAAAKQAEQDFRDQNEVFGKGNGAVHKSFFQFDGTRTSFAAGRQSFDNILTETRNGWQVDEGRTIIDYNPDTQTASIRNVMTGESRPVTQDDVRARYKFDAEKAAKANKASVEKTIKKEAERQKQRASMTPEDVEAAAGVGIVR</sequence>
<feature type="compositionally biased region" description="Basic and acidic residues" evidence="1">
    <location>
        <begin position="690"/>
        <end position="708"/>
    </location>
</feature>
<dbReference type="GeneID" id="54975086"/>
<dbReference type="KEGG" id="vg:54975086"/>
<dbReference type="RefSeq" id="YP_009785040.1">
    <property type="nucleotide sequence ID" value="NC_047751.1"/>
</dbReference>
<dbReference type="InterPro" id="IPR038993">
    <property type="entry name" value="Gp15"/>
</dbReference>
<accession>A0A0U1ZCL5</accession>
<dbReference type="EMBL" id="KP343639">
    <property type="protein sequence ID" value="AJT60788.1"/>
    <property type="molecule type" value="Genomic_DNA"/>
</dbReference>
<dbReference type="Proteomes" id="UP000223875">
    <property type="component" value="Segment"/>
</dbReference>
<feature type="region of interest" description="Disordered" evidence="1">
    <location>
        <begin position="690"/>
        <end position="728"/>
    </location>
</feature>
<dbReference type="Pfam" id="PF26212">
    <property type="entry name" value="Phage_T7_Gp15"/>
    <property type="match status" value="1"/>
</dbReference>
<protein>
    <submittedName>
        <fullName evidence="2">Putative internal virion protein C</fullName>
    </submittedName>
</protein>
<evidence type="ECO:0000256" key="1">
    <source>
        <dbReference type="SAM" id="MobiDB-lite"/>
    </source>
</evidence>
<evidence type="ECO:0000313" key="3">
    <source>
        <dbReference type="Proteomes" id="UP000223875"/>
    </source>
</evidence>